<keyword evidence="5 7" id="KW-1133">Transmembrane helix</keyword>
<dbReference type="InterPro" id="IPR035906">
    <property type="entry name" value="MetI-like_sf"/>
</dbReference>
<dbReference type="PANTHER" id="PTHR43163:SF6">
    <property type="entry name" value="DIPEPTIDE TRANSPORT SYSTEM PERMEASE PROTEIN DPPB-RELATED"/>
    <property type="match status" value="1"/>
</dbReference>
<evidence type="ECO:0000256" key="1">
    <source>
        <dbReference type="ARBA" id="ARBA00004651"/>
    </source>
</evidence>
<feature type="transmembrane region" description="Helical" evidence="7">
    <location>
        <begin position="152"/>
        <end position="174"/>
    </location>
</feature>
<dbReference type="Pfam" id="PF19300">
    <property type="entry name" value="BPD_transp_1_N"/>
    <property type="match status" value="1"/>
</dbReference>
<dbReference type="Pfam" id="PF00528">
    <property type="entry name" value="BPD_transp_1"/>
    <property type="match status" value="1"/>
</dbReference>
<gene>
    <name evidence="9" type="primary">gsiC</name>
    <name evidence="9" type="ORF">CD178_02873</name>
</gene>
<evidence type="ECO:0000256" key="4">
    <source>
        <dbReference type="ARBA" id="ARBA00022692"/>
    </source>
</evidence>
<dbReference type="SUPFAM" id="SSF161098">
    <property type="entry name" value="MetI-like"/>
    <property type="match status" value="1"/>
</dbReference>
<dbReference type="InterPro" id="IPR000515">
    <property type="entry name" value="MetI-like"/>
</dbReference>
<dbReference type="EMBL" id="CP023036">
    <property type="protein sequence ID" value="AXY23619.1"/>
    <property type="molecule type" value="Genomic_DNA"/>
</dbReference>
<evidence type="ECO:0000256" key="6">
    <source>
        <dbReference type="ARBA" id="ARBA00023136"/>
    </source>
</evidence>
<feature type="transmembrane region" description="Helical" evidence="7">
    <location>
        <begin position="114"/>
        <end position="140"/>
    </location>
</feature>
<keyword evidence="6 7" id="KW-0472">Membrane</keyword>
<reference evidence="9 10" key="1">
    <citation type="submission" date="2017-08" db="EMBL/GenBank/DDBJ databases">
        <title>Complete genome sequence of Gluconacetobacter saccharivorans CV1 isolated from Fermented Vinegar.</title>
        <authorList>
            <person name="Kim S.-Y."/>
        </authorList>
    </citation>
    <scope>NUCLEOTIDE SEQUENCE [LARGE SCALE GENOMIC DNA]</scope>
    <source>
        <strain evidence="9 10">CV1</strain>
    </source>
</reference>
<sequence length="342" mass="37810">MRWTCATPRGGRHDGGRLMTMALLRRAGQTAFVLFGVSVLVFMVFFATPGVDPTARIAGRNASPQIMEKVRVEYGFDRPLPVQYVTMMKKLFVTRDLASYTDRGELVVPEIMQAAPVTACLVCGAAFIWVTVSIVMGTLAAAMKNTAVDRGLMMLGMIGISIPVFWLGQVANLITQARYHDTWLFSWVPGLGYTPFSQNPGEWFRGLVIPWIVLAVMFIGIYSRVLRSDLVALEGEDFMRTARAKGLSPARIFLRHGLRTAMITFVSLFGLDFAQLAGGGALLTEVVFGLPGVGRLTYRALTTLDLPVIMATVMYSAIFVVLANMMVDMLYLFLDPRVRNDR</sequence>
<dbReference type="KEGG" id="ksc:CD178_02873"/>
<dbReference type="AlphaFoldDB" id="A0A347WFH6"/>
<feature type="domain" description="ABC transmembrane type-1" evidence="8">
    <location>
        <begin position="115"/>
        <end position="331"/>
    </location>
</feature>
<evidence type="ECO:0000259" key="8">
    <source>
        <dbReference type="PROSITE" id="PS50928"/>
    </source>
</evidence>
<dbReference type="GO" id="GO:0071916">
    <property type="term" value="F:dipeptide transmembrane transporter activity"/>
    <property type="evidence" value="ECO:0007669"/>
    <property type="project" value="TreeGrafter"/>
</dbReference>
<evidence type="ECO:0000313" key="10">
    <source>
        <dbReference type="Proteomes" id="UP000264120"/>
    </source>
</evidence>
<proteinExistence type="inferred from homology"/>
<feature type="transmembrane region" description="Helical" evidence="7">
    <location>
        <begin position="308"/>
        <end position="334"/>
    </location>
</feature>
<dbReference type="PROSITE" id="PS50928">
    <property type="entry name" value="ABC_TM1"/>
    <property type="match status" value="1"/>
</dbReference>
<evidence type="ECO:0000256" key="3">
    <source>
        <dbReference type="ARBA" id="ARBA00022475"/>
    </source>
</evidence>
<name>A0A347WFH6_9PROT</name>
<dbReference type="Proteomes" id="UP000264120">
    <property type="component" value="Chromosome"/>
</dbReference>
<dbReference type="Gene3D" id="1.10.3720.10">
    <property type="entry name" value="MetI-like"/>
    <property type="match status" value="1"/>
</dbReference>
<comment type="subcellular location">
    <subcellularLocation>
        <location evidence="1 7">Cell membrane</location>
        <topology evidence="1 7">Multi-pass membrane protein</topology>
    </subcellularLocation>
</comment>
<evidence type="ECO:0000313" key="9">
    <source>
        <dbReference type="EMBL" id="AXY23619.1"/>
    </source>
</evidence>
<dbReference type="CDD" id="cd06261">
    <property type="entry name" value="TM_PBP2"/>
    <property type="match status" value="1"/>
</dbReference>
<evidence type="ECO:0000256" key="5">
    <source>
        <dbReference type="ARBA" id="ARBA00022989"/>
    </source>
</evidence>
<keyword evidence="2 7" id="KW-0813">Transport</keyword>
<evidence type="ECO:0000256" key="7">
    <source>
        <dbReference type="RuleBase" id="RU363032"/>
    </source>
</evidence>
<feature type="transmembrane region" description="Helical" evidence="7">
    <location>
        <begin position="203"/>
        <end position="222"/>
    </location>
</feature>
<evidence type="ECO:0000256" key="2">
    <source>
        <dbReference type="ARBA" id="ARBA00022448"/>
    </source>
</evidence>
<keyword evidence="4 7" id="KW-0812">Transmembrane</keyword>
<feature type="transmembrane region" description="Helical" evidence="7">
    <location>
        <begin position="261"/>
        <end position="288"/>
    </location>
</feature>
<comment type="similarity">
    <text evidence="7">Belongs to the binding-protein-dependent transport system permease family.</text>
</comment>
<protein>
    <submittedName>
        <fullName evidence="9">Glutathione transport system permease protein GsiC</fullName>
    </submittedName>
</protein>
<dbReference type="GO" id="GO:0005886">
    <property type="term" value="C:plasma membrane"/>
    <property type="evidence" value="ECO:0007669"/>
    <property type="project" value="UniProtKB-SubCell"/>
</dbReference>
<keyword evidence="3" id="KW-1003">Cell membrane</keyword>
<dbReference type="InterPro" id="IPR045621">
    <property type="entry name" value="BPD_transp_1_N"/>
</dbReference>
<organism evidence="9 10">
    <name type="scientific">Komagataeibacter saccharivorans</name>
    <dbReference type="NCBI Taxonomy" id="265959"/>
    <lineage>
        <taxon>Bacteria</taxon>
        <taxon>Pseudomonadati</taxon>
        <taxon>Pseudomonadota</taxon>
        <taxon>Alphaproteobacteria</taxon>
        <taxon>Acetobacterales</taxon>
        <taxon>Acetobacteraceae</taxon>
        <taxon>Komagataeibacter</taxon>
    </lineage>
</organism>
<accession>A0A347WFH6</accession>
<keyword evidence="10" id="KW-1185">Reference proteome</keyword>
<feature type="transmembrane region" description="Helical" evidence="7">
    <location>
        <begin position="27"/>
        <end position="47"/>
    </location>
</feature>
<dbReference type="PANTHER" id="PTHR43163">
    <property type="entry name" value="DIPEPTIDE TRANSPORT SYSTEM PERMEASE PROTEIN DPPB-RELATED"/>
    <property type="match status" value="1"/>
</dbReference>